<reference evidence="1" key="1">
    <citation type="submission" date="2021-01" db="EMBL/GenBank/DDBJ databases">
        <title>Whole genome shotgun sequence of Actinoplanes rishiriensis NBRC 108556.</title>
        <authorList>
            <person name="Komaki H."/>
            <person name="Tamura T."/>
        </authorList>
    </citation>
    <scope>NUCLEOTIDE SEQUENCE</scope>
    <source>
        <strain evidence="1">NBRC 108556</strain>
    </source>
</reference>
<dbReference type="RefSeq" id="WP_203782096.1">
    <property type="nucleotide sequence ID" value="NZ_BOMV01000035.1"/>
</dbReference>
<comment type="caution">
    <text evidence="1">The sequence shown here is derived from an EMBL/GenBank/DDBJ whole genome shotgun (WGS) entry which is preliminary data.</text>
</comment>
<sequence length="374" mass="41229">MTPPALVSDEELRAASALTPETLNQYLLSNGWAPQERLERATLWSRRENDGEFQVLVPGDRELRDYASRISDFLATVAAVEERPIRLLLDDLADTGADTLSFRLLPDGPSGTIPLFNAVDALAGVRELVVSSTYALMNERPMLMQGRRPDSAFDFARTVRLGTPRAGSWAIAAQLAVPRVAVNAELPFARRVSLQMHRAVRACFAASGEAQRDFDIGLFLRRTGEGVSANVCDALARLGRDGVPYDVRFNWAGQLPSSVPARSFRFNTRRIEILRTAAEQLRVAVPDGEVTIEGQVSRLRREAGEGGQATVRGSISTVYGSSERSVRVLLPDALYQRLVDAHGRRQHVRVTGTAVRGRIERVSRVEVVADRTRN</sequence>
<evidence type="ECO:0000313" key="1">
    <source>
        <dbReference type="EMBL" id="GIE95807.1"/>
    </source>
</evidence>
<evidence type="ECO:0000313" key="2">
    <source>
        <dbReference type="Proteomes" id="UP000636960"/>
    </source>
</evidence>
<dbReference type="Proteomes" id="UP000636960">
    <property type="component" value="Unassembled WGS sequence"/>
</dbReference>
<name>A0A919JYE3_9ACTN</name>
<keyword evidence="2" id="KW-1185">Reference proteome</keyword>
<organism evidence="1 2">
    <name type="scientific">Paractinoplanes rishiriensis</name>
    <dbReference type="NCBI Taxonomy" id="1050105"/>
    <lineage>
        <taxon>Bacteria</taxon>
        <taxon>Bacillati</taxon>
        <taxon>Actinomycetota</taxon>
        <taxon>Actinomycetes</taxon>
        <taxon>Micromonosporales</taxon>
        <taxon>Micromonosporaceae</taxon>
        <taxon>Paractinoplanes</taxon>
    </lineage>
</organism>
<dbReference type="AlphaFoldDB" id="A0A919JYE3"/>
<accession>A0A919JYE3</accession>
<gene>
    <name evidence="1" type="ORF">Ari01nite_32720</name>
</gene>
<dbReference type="EMBL" id="BOMV01000035">
    <property type="protein sequence ID" value="GIE95807.1"/>
    <property type="molecule type" value="Genomic_DNA"/>
</dbReference>
<proteinExistence type="predicted"/>
<protein>
    <submittedName>
        <fullName evidence="1">Uncharacterized protein</fullName>
    </submittedName>
</protein>